<keyword evidence="3 5" id="KW-0067">ATP-binding</keyword>
<evidence type="ECO:0000313" key="5">
    <source>
        <dbReference type="EMBL" id="MYN26064.1"/>
    </source>
</evidence>
<dbReference type="SUPFAM" id="SSF52540">
    <property type="entry name" value="P-loop containing nucleoside triphosphate hydrolases"/>
    <property type="match status" value="1"/>
</dbReference>
<dbReference type="Proteomes" id="UP000642144">
    <property type="component" value="Unassembled WGS sequence"/>
</dbReference>
<dbReference type="SMART" id="SM00382">
    <property type="entry name" value="AAA"/>
    <property type="match status" value="1"/>
</dbReference>
<dbReference type="EMBL" id="WWCT01000003">
    <property type="protein sequence ID" value="MYN26064.1"/>
    <property type="molecule type" value="Genomic_DNA"/>
</dbReference>
<keyword evidence="2" id="KW-0547">Nucleotide-binding</keyword>
<reference evidence="5 6" key="1">
    <citation type="submission" date="2019-12" db="EMBL/GenBank/DDBJ databases">
        <title>Novel species isolated from a subtropical stream in China.</title>
        <authorList>
            <person name="Lu H."/>
        </authorList>
    </citation>
    <scope>NUCLEOTIDE SEQUENCE [LARGE SCALE GENOMIC DNA]</scope>
    <source>
        <strain evidence="5 6">CY42W</strain>
    </source>
</reference>
<gene>
    <name evidence="5" type="ORF">GTP69_06565</name>
</gene>
<feature type="domain" description="ABC transporter" evidence="4">
    <location>
        <begin position="2"/>
        <end position="217"/>
    </location>
</feature>
<dbReference type="GO" id="GO:0005524">
    <property type="term" value="F:ATP binding"/>
    <property type="evidence" value="ECO:0007669"/>
    <property type="project" value="UniProtKB-KW"/>
</dbReference>
<dbReference type="InterPro" id="IPR003439">
    <property type="entry name" value="ABC_transporter-like_ATP-bd"/>
</dbReference>
<evidence type="ECO:0000256" key="2">
    <source>
        <dbReference type="ARBA" id="ARBA00022741"/>
    </source>
</evidence>
<dbReference type="PROSITE" id="PS50893">
    <property type="entry name" value="ABC_TRANSPORTER_2"/>
    <property type="match status" value="1"/>
</dbReference>
<accession>A0ABW9VWL5</accession>
<keyword evidence="1" id="KW-0472">Membrane</keyword>
<proteinExistence type="predicted"/>
<evidence type="ECO:0000259" key="4">
    <source>
        <dbReference type="PROSITE" id="PS50893"/>
    </source>
</evidence>
<dbReference type="RefSeq" id="WP_161054120.1">
    <property type="nucleotide sequence ID" value="NZ_WWCT01000003.1"/>
</dbReference>
<dbReference type="Pfam" id="PF00005">
    <property type="entry name" value="ABC_tran"/>
    <property type="match status" value="1"/>
</dbReference>
<organism evidence="5 6">
    <name type="scientific">Duganella levis</name>
    <dbReference type="NCBI Taxonomy" id="2692169"/>
    <lineage>
        <taxon>Bacteria</taxon>
        <taxon>Pseudomonadati</taxon>
        <taxon>Pseudomonadota</taxon>
        <taxon>Betaproteobacteria</taxon>
        <taxon>Burkholderiales</taxon>
        <taxon>Oxalobacteraceae</taxon>
        <taxon>Telluria group</taxon>
        <taxon>Duganella</taxon>
    </lineage>
</organism>
<evidence type="ECO:0000256" key="1">
    <source>
        <dbReference type="ARBA" id="ARBA00022475"/>
    </source>
</evidence>
<protein>
    <submittedName>
        <fullName evidence="5">ATP-binding cassette domain-containing protein</fullName>
    </submittedName>
</protein>
<dbReference type="InterPro" id="IPR027417">
    <property type="entry name" value="P-loop_NTPase"/>
</dbReference>
<dbReference type="PROSITE" id="PS00211">
    <property type="entry name" value="ABC_TRANSPORTER_1"/>
    <property type="match status" value="1"/>
</dbReference>
<dbReference type="InterPro" id="IPR015854">
    <property type="entry name" value="ABC_transpr_LolD-like"/>
</dbReference>
<dbReference type="PANTHER" id="PTHR24220">
    <property type="entry name" value="IMPORT ATP-BINDING PROTEIN"/>
    <property type="match status" value="1"/>
</dbReference>
<evidence type="ECO:0000256" key="3">
    <source>
        <dbReference type="ARBA" id="ARBA00022840"/>
    </source>
</evidence>
<keyword evidence="1" id="KW-1003">Cell membrane</keyword>
<dbReference type="InterPro" id="IPR017871">
    <property type="entry name" value="ABC_transporter-like_CS"/>
</dbReference>
<comment type="caution">
    <text evidence="5">The sequence shown here is derived from an EMBL/GenBank/DDBJ whole genome shotgun (WGS) entry which is preliminary data.</text>
</comment>
<dbReference type="InterPro" id="IPR003593">
    <property type="entry name" value="AAA+_ATPase"/>
</dbReference>
<name>A0ABW9VWL5_9BURK</name>
<dbReference type="PANTHER" id="PTHR24220:SF659">
    <property type="entry name" value="TRANSPORTER, PUTATIVE-RELATED"/>
    <property type="match status" value="1"/>
</dbReference>
<sequence length="217" mass="22869">MLEISQLTYAYDGGAALEVDQFRLSPGQHAILLGHSGSGKSTLLNLIAGILRMQSGTLKVAGTDLSTLSPRETDAWRGATIGFVPQQLALIPSMTARENILLSAYASGAKPHIERADALLSILGIAAHVHRKPAELSQGQRQRVALARAAYSSPRLLLADEPTANLDDHACSIAISLLTTLALTERSSLIIATHDARVVAALPAAQVLRLEALMAAA</sequence>
<evidence type="ECO:0000313" key="6">
    <source>
        <dbReference type="Proteomes" id="UP000642144"/>
    </source>
</evidence>
<keyword evidence="6" id="KW-1185">Reference proteome</keyword>
<dbReference type="Gene3D" id="3.40.50.300">
    <property type="entry name" value="P-loop containing nucleotide triphosphate hydrolases"/>
    <property type="match status" value="1"/>
</dbReference>